<feature type="compositionally biased region" description="Low complexity" evidence="1">
    <location>
        <begin position="153"/>
        <end position="163"/>
    </location>
</feature>
<feature type="compositionally biased region" description="Basic residues" evidence="1">
    <location>
        <begin position="182"/>
        <end position="191"/>
    </location>
</feature>
<evidence type="ECO:0000313" key="2">
    <source>
        <dbReference type="EMBL" id="SPD13708.1"/>
    </source>
</evidence>
<sequence length="191" mass="21951">MHVAQHYKPGEYRPSGEGLSMHHASSDPTIPGRPRAINRRYKRPFSLLSSATSVGAVCGKRVSAFTTPIRKDCMVRTRSMEVNAQLLPSSSQSPEMAAMEKQVRDLTANLQELTRQNQTLNQKLQQHETEKEKQRDKGKSKERGDAESRQEQQQEQQQKQQQEPAKNRKTRQRVNTQECPMKNRRQNGNKK</sequence>
<feature type="compositionally biased region" description="Basic and acidic residues" evidence="1">
    <location>
        <begin position="125"/>
        <end position="152"/>
    </location>
</feature>
<protein>
    <submittedName>
        <fullName evidence="2">Uncharacterized protein</fullName>
    </submittedName>
</protein>
<name>A0A2N9HP16_FAGSY</name>
<feature type="region of interest" description="Disordered" evidence="1">
    <location>
        <begin position="122"/>
        <end position="191"/>
    </location>
</feature>
<reference evidence="2" key="1">
    <citation type="submission" date="2018-02" db="EMBL/GenBank/DDBJ databases">
        <authorList>
            <person name="Cohen D.B."/>
            <person name="Kent A.D."/>
        </authorList>
    </citation>
    <scope>NUCLEOTIDE SEQUENCE</scope>
</reference>
<evidence type="ECO:0000256" key="1">
    <source>
        <dbReference type="SAM" id="MobiDB-lite"/>
    </source>
</evidence>
<dbReference type="EMBL" id="OIVN01003806">
    <property type="protein sequence ID" value="SPD13708.1"/>
    <property type="molecule type" value="Genomic_DNA"/>
</dbReference>
<proteinExistence type="predicted"/>
<accession>A0A2N9HP16</accession>
<feature type="region of interest" description="Disordered" evidence="1">
    <location>
        <begin position="1"/>
        <end position="36"/>
    </location>
</feature>
<gene>
    <name evidence="2" type="ORF">FSB_LOCUS41590</name>
</gene>
<dbReference type="AlphaFoldDB" id="A0A2N9HP16"/>
<organism evidence="2">
    <name type="scientific">Fagus sylvatica</name>
    <name type="common">Beechnut</name>
    <dbReference type="NCBI Taxonomy" id="28930"/>
    <lineage>
        <taxon>Eukaryota</taxon>
        <taxon>Viridiplantae</taxon>
        <taxon>Streptophyta</taxon>
        <taxon>Embryophyta</taxon>
        <taxon>Tracheophyta</taxon>
        <taxon>Spermatophyta</taxon>
        <taxon>Magnoliopsida</taxon>
        <taxon>eudicotyledons</taxon>
        <taxon>Gunneridae</taxon>
        <taxon>Pentapetalae</taxon>
        <taxon>rosids</taxon>
        <taxon>fabids</taxon>
        <taxon>Fagales</taxon>
        <taxon>Fagaceae</taxon>
        <taxon>Fagus</taxon>
    </lineage>
</organism>